<feature type="domain" description="DUF397" evidence="1">
    <location>
        <begin position="13"/>
        <end position="63"/>
    </location>
</feature>
<gene>
    <name evidence="2" type="ORF">GCU69_21445</name>
</gene>
<evidence type="ECO:0000313" key="2">
    <source>
        <dbReference type="EMBL" id="KAF4407091.1"/>
    </source>
</evidence>
<dbReference type="Proteomes" id="UP000621266">
    <property type="component" value="Unassembled WGS sequence"/>
</dbReference>
<name>A0ABQ7FGY3_9ACTN</name>
<evidence type="ECO:0000313" key="3">
    <source>
        <dbReference type="Proteomes" id="UP000621266"/>
    </source>
</evidence>
<organism evidence="2 3">
    <name type="scientific">Streptomyces lycii</name>
    <dbReference type="NCBI Taxonomy" id="2654337"/>
    <lineage>
        <taxon>Bacteria</taxon>
        <taxon>Bacillati</taxon>
        <taxon>Actinomycetota</taxon>
        <taxon>Actinomycetes</taxon>
        <taxon>Kitasatosporales</taxon>
        <taxon>Streptomycetaceae</taxon>
        <taxon>Streptomyces</taxon>
    </lineage>
</organism>
<accession>A0ABQ7FGY3</accession>
<keyword evidence="3" id="KW-1185">Reference proteome</keyword>
<dbReference type="EMBL" id="WHPN01000332">
    <property type="protein sequence ID" value="KAF4407091.1"/>
    <property type="molecule type" value="Genomic_DNA"/>
</dbReference>
<sequence length="68" mass="7041">MSVQRTKGAVPEAAWFKSSYSTGNGGECVEVAAILGRVLVRDSKNPSGPVVEVEAEAWADFVGLAASS</sequence>
<dbReference type="InterPro" id="IPR007278">
    <property type="entry name" value="DUF397"/>
</dbReference>
<comment type="caution">
    <text evidence="2">The sequence shown here is derived from an EMBL/GenBank/DDBJ whole genome shotgun (WGS) entry which is preliminary data.</text>
</comment>
<evidence type="ECO:0000259" key="1">
    <source>
        <dbReference type="Pfam" id="PF04149"/>
    </source>
</evidence>
<dbReference type="RefSeq" id="WP_098751942.1">
    <property type="nucleotide sequence ID" value="NZ_WHPN01000332.1"/>
</dbReference>
<proteinExistence type="predicted"/>
<protein>
    <submittedName>
        <fullName evidence="2">DUF397 domain-containing protein</fullName>
    </submittedName>
</protein>
<dbReference type="Pfam" id="PF04149">
    <property type="entry name" value="DUF397"/>
    <property type="match status" value="1"/>
</dbReference>
<reference evidence="2 3" key="1">
    <citation type="submission" date="2019-10" db="EMBL/GenBank/DDBJ databases">
        <title>Streptomyces tenebrisbrunneis sp.nov., an endogenous actinomycete isolated from of Lycium ruthenicum.</title>
        <authorList>
            <person name="Ma L."/>
        </authorList>
    </citation>
    <scope>NUCLEOTIDE SEQUENCE [LARGE SCALE GENOMIC DNA]</scope>
    <source>
        <strain evidence="2 3">TRM 66187</strain>
    </source>
</reference>